<dbReference type="AlphaFoldDB" id="A0A846QLY2"/>
<comment type="subcellular location">
    <subcellularLocation>
        <location evidence="2">Cytoplasm</location>
    </subcellularLocation>
</comment>
<dbReference type="CDD" id="cd00293">
    <property type="entry name" value="USP-like"/>
    <property type="match status" value="1"/>
</dbReference>
<dbReference type="Pfam" id="PF00582">
    <property type="entry name" value="Usp"/>
    <property type="match status" value="1"/>
</dbReference>
<gene>
    <name evidence="4" type="ORF">GGQ74_001870</name>
</gene>
<feature type="domain" description="UspA" evidence="3">
    <location>
        <begin position="5"/>
        <end position="144"/>
    </location>
</feature>
<dbReference type="EMBL" id="JAATJA010000002">
    <property type="protein sequence ID" value="NJB68197.1"/>
    <property type="molecule type" value="Genomic_DNA"/>
</dbReference>
<dbReference type="InterPro" id="IPR014729">
    <property type="entry name" value="Rossmann-like_a/b/a_fold"/>
</dbReference>
<keyword evidence="2" id="KW-0963">Cytoplasm</keyword>
<dbReference type="InterPro" id="IPR006016">
    <property type="entry name" value="UspA"/>
</dbReference>
<dbReference type="PANTHER" id="PTHR46268">
    <property type="entry name" value="STRESS RESPONSE PROTEIN NHAX"/>
    <property type="match status" value="1"/>
</dbReference>
<dbReference type="PANTHER" id="PTHR46268:SF6">
    <property type="entry name" value="UNIVERSAL STRESS PROTEIN UP12"/>
    <property type="match status" value="1"/>
</dbReference>
<keyword evidence="5" id="KW-1185">Reference proteome</keyword>
<proteinExistence type="inferred from homology"/>
<accession>A0A846QLY2</accession>
<dbReference type="Proteomes" id="UP000580856">
    <property type="component" value="Unassembled WGS sequence"/>
</dbReference>
<dbReference type="PRINTS" id="PR01438">
    <property type="entry name" value="UNVRSLSTRESS"/>
</dbReference>
<comment type="caution">
    <text evidence="4">The sequence shown here is derived from an EMBL/GenBank/DDBJ whole genome shotgun (WGS) entry which is preliminary data.</text>
</comment>
<dbReference type="GO" id="GO:0005737">
    <property type="term" value="C:cytoplasm"/>
    <property type="evidence" value="ECO:0007669"/>
    <property type="project" value="UniProtKB-SubCell"/>
</dbReference>
<comment type="similarity">
    <text evidence="1 2">Belongs to the universal stress protein A family.</text>
</comment>
<name>A0A846QLY2_9BACT</name>
<dbReference type="SUPFAM" id="SSF52402">
    <property type="entry name" value="Adenine nucleotide alpha hydrolases-like"/>
    <property type="match status" value="1"/>
</dbReference>
<protein>
    <recommendedName>
        <fullName evidence="2">Universal stress protein</fullName>
    </recommendedName>
</protein>
<dbReference type="PIRSF" id="PIRSF006276">
    <property type="entry name" value="UspA"/>
    <property type="match status" value="1"/>
</dbReference>
<dbReference type="RefSeq" id="WP_167941283.1">
    <property type="nucleotide sequence ID" value="NZ_JAATJA010000002.1"/>
</dbReference>
<sequence>MIQVNRILCAVDFSEHSEKVAEYAETLAKCMTAEVVVFYAAPTLEHYAGFDVPASKLNALVGDIAEGARKSMEEFMSRHFKDVSARSHVTTGYPSDEILHAARDFDCDIIVIGSHGRTGLNRIIFGSVAEKVVKSAPCPVFTVRPRS</sequence>
<dbReference type="Gene3D" id="3.40.50.620">
    <property type="entry name" value="HUPs"/>
    <property type="match status" value="1"/>
</dbReference>
<evidence type="ECO:0000313" key="4">
    <source>
        <dbReference type="EMBL" id="NJB68197.1"/>
    </source>
</evidence>
<evidence type="ECO:0000259" key="3">
    <source>
        <dbReference type="Pfam" id="PF00582"/>
    </source>
</evidence>
<organism evidence="4 5">
    <name type="scientific">Desulfobaculum xiamenense</name>
    <dbReference type="NCBI Taxonomy" id="995050"/>
    <lineage>
        <taxon>Bacteria</taxon>
        <taxon>Pseudomonadati</taxon>
        <taxon>Thermodesulfobacteriota</taxon>
        <taxon>Desulfovibrionia</taxon>
        <taxon>Desulfovibrionales</taxon>
        <taxon>Desulfovibrionaceae</taxon>
        <taxon>Desulfobaculum</taxon>
    </lineage>
</organism>
<evidence type="ECO:0000256" key="2">
    <source>
        <dbReference type="PIRNR" id="PIRNR006276"/>
    </source>
</evidence>
<reference evidence="4 5" key="1">
    <citation type="submission" date="2020-03" db="EMBL/GenBank/DDBJ databases">
        <title>Genomic Encyclopedia of Type Strains, Phase IV (KMG-IV): sequencing the most valuable type-strain genomes for metagenomic binning, comparative biology and taxonomic classification.</title>
        <authorList>
            <person name="Goeker M."/>
        </authorList>
    </citation>
    <scope>NUCLEOTIDE SEQUENCE [LARGE SCALE GENOMIC DNA]</scope>
    <source>
        <strain evidence="4 5">DSM 24233</strain>
    </source>
</reference>
<evidence type="ECO:0000256" key="1">
    <source>
        <dbReference type="ARBA" id="ARBA00008791"/>
    </source>
</evidence>
<dbReference type="InterPro" id="IPR006015">
    <property type="entry name" value="Universal_stress_UspA"/>
</dbReference>
<evidence type="ECO:0000313" key="5">
    <source>
        <dbReference type="Proteomes" id="UP000580856"/>
    </source>
</evidence>